<name>B2VBT4_ERWT9</name>
<dbReference type="OrthoDB" id="9802228at2"/>
<feature type="domain" description="Methylguanine DNA methyltransferase ribonuclease-like" evidence="10">
    <location>
        <begin position="5"/>
        <end position="74"/>
    </location>
</feature>
<evidence type="ECO:0000313" key="11">
    <source>
        <dbReference type="EMBL" id="CAO97335.1"/>
    </source>
</evidence>
<dbReference type="Proteomes" id="UP000001726">
    <property type="component" value="Chromosome"/>
</dbReference>
<dbReference type="RefSeq" id="WP_012442004.1">
    <property type="nucleotide sequence ID" value="NC_010694.1"/>
</dbReference>
<dbReference type="InterPro" id="IPR023546">
    <property type="entry name" value="MGMT"/>
</dbReference>
<protein>
    <recommendedName>
        <fullName evidence="8">Methylated-DNA--protein-cysteine methyltransferase</fullName>
        <ecNumber evidence="8">2.1.1.63</ecNumber>
    </recommendedName>
    <alternativeName>
        <fullName evidence="8">6-O-methylguanine-DNA methyltransferase</fullName>
        <shortName evidence="8">MGMT</shortName>
    </alternativeName>
    <alternativeName>
        <fullName evidence="8">O-6-methylguanine-DNA-alkyltransferase</fullName>
    </alternativeName>
</protein>
<evidence type="ECO:0000313" key="12">
    <source>
        <dbReference type="Proteomes" id="UP000001726"/>
    </source>
</evidence>
<comment type="catalytic activity">
    <reaction evidence="7 8">
        <text>a 6-O-methyl-2'-deoxyguanosine in DNA + L-cysteinyl-[protein] = S-methyl-L-cysteinyl-[protein] + a 2'-deoxyguanosine in DNA</text>
        <dbReference type="Rhea" id="RHEA:24000"/>
        <dbReference type="Rhea" id="RHEA-COMP:10131"/>
        <dbReference type="Rhea" id="RHEA-COMP:10132"/>
        <dbReference type="Rhea" id="RHEA-COMP:11367"/>
        <dbReference type="Rhea" id="RHEA-COMP:11368"/>
        <dbReference type="ChEBI" id="CHEBI:29950"/>
        <dbReference type="ChEBI" id="CHEBI:82612"/>
        <dbReference type="ChEBI" id="CHEBI:85445"/>
        <dbReference type="ChEBI" id="CHEBI:85448"/>
        <dbReference type="EC" id="2.1.1.63"/>
    </reaction>
</comment>
<evidence type="ECO:0000256" key="7">
    <source>
        <dbReference type="ARBA" id="ARBA00049348"/>
    </source>
</evidence>
<evidence type="ECO:0000256" key="8">
    <source>
        <dbReference type="HAMAP-Rule" id="MF_00772"/>
    </source>
</evidence>
<dbReference type="STRING" id="465817.ETA_22890"/>
<dbReference type="Gene3D" id="1.10.10.10">
    <property type="entry name" value="Winged helix-like DNA-binding domain superfamily/Winged helix DNA-binding domain"/>
    <property type="match status" value="1"/>
</dbReference>
<dbReference type="GO" id="GO:0005737">
    <property type="term" value="C:cytoplasm"/>
    <property type="evidence" value="ECO:0007669"/>
    <property type="project" value="UniProtKB-SubCell"/>
</dbReference>
<dbReference type="AlphaFoldDB" id="B2VBT4"/>
<dbReference type="Pfam" id="PF01035">
    <property type="entry name" value="DNA_binding_1"/>
    <property type="match status" value="1"/>
</dbReference>
<comment type="catalytic activity">
    <reaction evidence="1 8">
        <text>a 4-O-methyl-thymidine in DNA + L-cysteinyl-[protein] = a thymidine in DNA + S-methyl-L-cysteinyl-[protein]</text>
        <dbReference type="Rhea" id="RHEA:53428"/>
        <dbReference type="Rhea" id="RHEA-COMP:10131"/>
        <dbReference type="Rhea" id="RHEA-COMP:10132"/>
        <dbReference type="Rhea" id="RHEA-COMP:13555"/>
        <dbReference type="Rhea" id="RHEA-COMP:13556"/>
        <dbReference type="ChEBI" id="CHEBI:29950"/>
        <dbReference type="ChEBI" id="CHEBI:82612"/>
        <dbReference type="ChEBI" id="CHEBI:137386"/>
        <dbReference type="ChEBI" id="CHEBI:137387"/>
        <dbReference type="EC" id="2.1.1.63"/>
    </reaction>
</comment>
<keyword evidence="4 8" id="KW-0808">Transferase</keyword>
<evidence type="ECO:0000259" key="9">
    <source>
        <dbReference type="Pfam" id="PF01035"/>
    </source>
</evidence>
<evidence type="ECO:0000256" key="5">
    <source>
        <dbReference type="ARBA" id="ARBA00022763"/>
    </source>
</evidence>
<reference evidence="11 12" key="1">
    <citation type="journal article" date="2008" name="Environ. Microbiol.">
        <title>The genome of Erwinia tasmaniensis strain Et1/99, a non-pathogenic bacterium in the genus Erwinia.</title>
        <authorList>
            <person name="Kube M."/>
            <person name="Migdoll A.M."/>
            <person name="Mueller I."/>
            <person name="Kuhl H."/>
            <person name="Beck A."/>
            <person name="Reinhardt R."/>
            <person name="Geider K."/>
        </authorList>
    </citation>
    <scope>NUCLEOTIDE SEQUENCE [LARGE SCALE GENOMIC DNA]</scope>
    <source>
        <strain evidence="12">DSM 17950 / CFBP 7177 / CIP 109463 / NCPPB 4357 / Et1/99</strain>
    </source>
</reference>
<comment type="function">
    <text evidence="8">Involved in the cellular defense against the biological effects of O6-methylguanine (O6-MeG) and O4-methylthymine (O4-MeT) in DNA. Repairs the methylated nucleobase in DNA by stoichiometrically transferring the methyl group to a cysteine residue in the enzyme. This is a suicide reaction: the enzyme is irreversibly inactivated.</text>
</comment>
<dbReference type="PANTHER" id="PTHR10815">
    <property type="entry name" value="METHYLATED-DNA--PROTEIN-CYSTEINE METHYLTRANSFERASE"/>
    <property type="match status" value="1"/>
</dbReference>
<organism evidence="11 12">
    <name type="scientific">Erwinia tasmaniensis (strain DSM 17950 / CFBP 7177 / CIP 109463 / NCPPB 4357 / Et1/99)</name>
    <dbReference type="NCBI Taxonomy" id="465817"/>
    <lineage>
        <taxon>Bacteria</taxon>
        <taxon>Pseudomonadati</taxon>
        <taxon>Pseudomonadota</taxon>
        <taxon>Gammaproteobacteria</taxon>
        <taxon>Enterobacterales</taxon>
        <taxon>Erwiniaceae</taxon>
        <taxon>Erwinia</taxon>
    </lineage>
</organism>
<keyword evidence="3 8" id="KW-0489">Methyltransferase</keyword>
<keyword evidence="6 8" id="KW-0234">DNA repair</keyword>
<accession>B2VBT4</accession>
<dbReference type="InterPro" id="IPR036631">
    <property type="entry name" value="MGMT_N_sf"/>
</dbReference>
<dbReference type="CDD" id="cd06445">
    <property type="entry name" value="ATase"/>
    <property type="match status" value="1"/>
</dbReference>
<comment type="subcellular location">
    <subcellularLocation>
        <location evidence="8">Cytoplasm</location>
    </subcellularLocation>
</comment>
<dbReference type="Pfam" id="PF02870">
    <property type="entry name" value="Methyltransf_1N"/>
    <property type="match status" value="1"/>
</dbReference>
<dbReference type="KEGG" id="eta:ETA_22890"/>
<evidence type="ECO:0000256" key="6">
    <source>
        <dbReference type="ARBA" id="ARBA00023204"/>
    </source>
</evidence>
<evidence type="ECO:0000256" key="2">
    <source>
        <dbReference type="ARBA" id="ARBA00008711"/>
    </source>
</evidence>
<dbReference type="NCBIfam" id="TIGR00589">
    <property type="entry name" value="ogt"/>
    <property type="match status" value="1"/>
</dbReference>
<keyword evidence="8" id="KW-0963">Cytoplasm</keyword>
<dbReference type="InterPro" id="IPR036388">
    <property type="entry name" value="WH-like_DNA-bd_sf"/>
</dbReference>
<dbReference type="InterPro" id="IPR008332">
    <property type="entry name" value="MethylG_MeTrfase_N"/>
</dbReference>
<dbReference type="HOGENOM" id="CLU_000445_52_2_6"/>
<sequence length="163" mass="18153">MAFSYKKMHSPTGELTLIAAENSLIAVRWENDEPSTARFYPREEDQHHMILIEAERQLGEYFDGKRQQFALPLTFIGTDFQKKVWNALIAIPFGETRSYRQIAQQIGHSAAVRAVGAANGRNPLPIFAPCHRVIGSNGKLTGFAGGLANKAFLLRLEAGQLRV</sequence>
<comment type="miscellaneous">
    <text evidence="8">This enzyme catalyzes only one turnover and therefore is not strictly catalytic. According to one definition, an enzyme is a biocatalyst that acts repeatedly and over many reaction cycles.</text>
</comment>
<evidence type="ECO:0000256" key="3">
    <source>
        <dbReference type="ARBA" id="ARBA00022603"/>
    </source>
</evidence>
<dbReference type="PANTHER" id="PTHR10815:SF5">
    <property type="entry name" value="METHYLATED-DNA--PROTEIN-CYSTEINE METHYLTRANSFERASE"/>
    <property type="match status" value="1"/>
</dbReference>
<dbReference type="InterPro" id="IPR036217">
    <property type="entry name" value="MethylDNA_cys_MeTrfase_DNAb"/>
</dbReference>
<feature type="active site" description="Nucleophile; methyl group acceptor" evidence="8">
    <location>
        <position position="130"/>
    </location>
</feature>
<feature type="domain" description="Methylated-DNA-[protein]-cysteine S-methyltransferase DNA binding" evidence="9">
    <location>
        <begin position="79"/>
        <end position="158"/>
    </location>
</feature>
<evidence type="ECO:0000256" key="1">
    <source>
        <dbReference type="ARBA" id="ARBA00001286"/>
    </source>
</evidence>
<dbReference type="InterPro" id="IPR014048">
    <property type="entry name" value="MethylDNA_cys_MeTrfase_DNA-bd"/>
</dbReference>
<dbReference type="SUPFAM" id="SSF53155">
    <property type="entry name" value="Methylated DNA-protein cysteine methyltransferase domain"/>
    <property type="match status" value="1"/>
</dbReference>
<proteinExistence type="inferred from homology"/>
<evidence type="ECO:0000259" key="10">
    <source>
        <dbReference type="Pfam" id="PF02870"/>
    </source>
</evidence>
<dbReference type="FunFam" id="1.10.10.10:FF:000214">
    <property type="entry name" value="Methylated-DNA--protein-cysteine methyltransferase"/>
    <property type="match status" value="1"/>
</dbReference>
<dbReference type="HAMAP" id="MF_00772">
    <property type="entry name" value="OGT"/>
    <property type="match status" value="1"/>
</dbReference>
<keyword evidence="5 8" id="KW-0227">DNA damage</keyword>
<dbReference type="Gene3D" id="3.30.160.70">
    <property type="entry name" value="Methylated DNA-protein cysteine methyltransferase domain"/>
    <property type="match status" value="1"/>
</dbReference>
<dbReference type="EMBL" id="CU468135">
    <property type="protein sequence ID" value="CAO97335.1"/>
    <property type="molecule type" value="Genomic_DNA"/>
</dbReference>
<dbReference type="GO" id="GO:0032259">
    <property type="term" value="P:methylation"/>
    <property type="evidence" value="ECO:0007669"/>
    <property type="project" value="UniProtKB-KW"/>
</dbReference>
<dbReference type="EC" id="2.1.1.63" evidence="8"/>
<dbReference type="GO" id="GO:0006307">
    <property type="term" value="P:DNA alkylation repair"/>
    <property type="evidence" value="ECO:0007669"/>
    <property type="project" value="UniProtKB-UniRule"/>
</dbReference>
<dbReference type="GO" id="GO:0003908">
    <property type="term" value="F:methylated-DNA-[protein]-cysteine S-methyltransferase activity"/>
    <property type="evidence" value="ECO:0007669"/>
    <property type="project" value="UniProtKB-UniRule"/>
</dbReference>
<gene>
    <name evidence="11" type="ordered locus">ETA_22890</name>
</gene>
<keyword evidence="12" id="KW-1185">Reference proteome</keyword>
<evidence type="ECO:0000256" key="4">
    <source>
        <dbReference type="ARBA" id="ARBA00022679"/>
    </source>
</evidence>
<comment type="similarity">
    <text evidence="2 8">Belongs to the MGMT family.</text>
</comment>
<dbReference type="SUPFAM" id="SSF46767">
    <property type="entry name" value="Methylated DNA-protein cysteine methyltransferase, C-terminal domain"/>
    <property type="match status" value="1"/>
</dbReference>
<dbReference type="eggNOG" id="COG0350">
    <property type="taxonomic scope" value="Bacteria"/>
</dbReference>